<feature type="region of interest" description="Disordered" evidence="10">
    <location>
        <begin position="180"/>
        <end position="303"/>
    </location>
</feature>
<keyword evidence="7 9" id="KW-0175">Coiled coil</keyword>
<proteinExistence type="inferred from homology"/>
<feature type="region of interest" description="Disordered" evidence="10">
    <location>
        <begin position="1"/>
        <end position="64"/>
    </location>
</feature>
<gene>
    <name evidence="11" type="ORF">D0862_10399</name>
</gene>
<evidence type="ECO:0000256" key="1">
    <source>
        <dbReference type="ARBA" id="ARBA00002773"/>
    </source>
</evidence>
<dbReference type="PANTHER" id="PTHR33911:SF1">
    <property type="entry name" value="RRNA-PROCESSING PROTEIN EFG1"/>
    <property type="match status" value="1"/>
</dbReference>
<evidence type="ECO:0000313" key="12">
    <source>
        <dbReference type="Proteomes" id="UP000281468"/>
    </source>
</evidence>
<dbReference type="VEuPathDB" id="FungiDB:BTJ68_14693"/>
<comment type="similarity">
    <text evidence="3">Belongs to the EFG1 family.</text>
</comment>
<feature type="compositionally biased region" description="Basic and acidic residues" evidence="10">
    <location>
        <begin position="243"/>
        <end position="253"/>
    </location>
</feature>
<dbReference type="Proteomes" id="UP000281468">
    <property type="component" value="Unassembled WGS sequence"/>
</dbReference>
<evidence type="ECO:0000256" key="9">
    <source>
        <dbReference type="SAM" id="Coils"/>
    </source>
</evidence>
<dbReference type="PANTHER" id="PTHR33911">
    <property type="entry name" value="RRNA-PROCESSING PROTEIN EFG1"/>
    <property type="match status" value="1"/>
</dbReference>
<feature type="compositionally biased region" description="Acidic residues" evidence="10">
    <location>
        <begin position="292"/>
        <end position="303"/>
    </location>
</feature>
<evidence type="ECO:0000256" key="3">
    <source>
        <dbReference type="ARBA" id="ARBA00006916"/>
    </source>
</evidence>
<dbReference type="AlphaFoldDB" id="A0A3M7FIK0"/>
<comment type="function">
    <text evidence="1">Involved in rRNA processing.</text>
</comment>
<dbReference type="EMBL" id="QWIQ01000414">
    <property type="protein sequence ID" value="RMY88592.1"/>
    <property type="molecule type" value="Genomic_DNA"/>
</dbReference>
<evidence type="ECO:0000256" key="5">
    <source>
        <dbReference type="ARBA" id="ARBA00019827"/>
    </source>
</evidence>
<dbReference type="GO" id="GO:0000462">
    <property type="term" value="P:maturation of SSU-rRNA from tricistronic rRNA transcript (SSU-rRNA, 5.8S rRNA, LSU-rRNA)"/>
    <property type="evidence" value="ECO:0007669"/>
    <property type="project" value="TreeGrafter"/>
</dbReference>
<evidence type="ECO:0000256" key="6">
    <source>
        <dbReference type="ARBA" id="ARBA00022552"/>
    </source>
</evidence>
<evidence type="ECO:0000256" key="8">
    <source>
        <dbReference type="ARBA" id="ARBA00023242"/>
    </source>
</evidence>
<evidence type="ECO:0000256" key="7">
    <source>
        <dbReference type="ARBA" id="ARBA00023054"/>
    </source>
</evidence>
<dbReference type="GO" id="GO:0030688">
    <property type="term" value="C:preribosome, small subunit precursor"/>
    <property type="evidence" value="ECO:0007669"/>
    <property type="project" value="TreeGrafter"/>
</dbReference>
<organism evidence="11 12">
    <name type="scientific">Hortaea werneckii</name>
    <name type="common">Black yeast</name>
    <name type="synonym">Cladosporium werneckii</name>
    <dbReference type="NCBI Taxonomy" id="91943"/>
    <lineage>
        <taxon>Eukaryota</taxon>
        <taxon>Fungi</taxon>
        <taxon>Dikarya</taxon>
        <taxon>Ascomycota</taxon>
        <taxon>Pezizomycotina</taxon>
        <taxon>Dothideomycetes</taxon>
        <taxon>Dothideomycetidae</taxon>
        <taxon>Mycosphaerellales</taxon>
        <taxon>Teratosphaeriaceae</taxon>
        <taxon>Hortaea</taxon>
    </lineage>
</organism>
<evidence type="ECO:0000256" key="10">
    <source>
        <dbReference type="SAM" id="MobiDB-lite"/>
    </source>
</evidence>
<name>A0A3M7FIK0_HORWE</name>
<feature type="compositionally biased region" description="Basic and acidic residues" evidence="10">
    <location>
        <begin position="268"/>
        <end position="278"/>
    </location>
</feature>
<accession>A0A3M7FIK0</accession>
<dbReference type="InterPro" id="IPR050786">
    <property type="entry name" value="EFG1_rRNA-proc"/>
</dbReference>
<sequence length="303" mass="34817">MKRAYALRPLLINATTQQETPDMATKCPNPSVHPSRHAQVPEEPRRKKQKPNNLGKKSFKKAHTVNDLKSQVRSLRRMLEHNDDLPPNVRIEKERALRTAQHELDEEQRAKKRSDMIGRWHKIRFFDRQKATKRLKRAKKELQGLERGKEEETLEAEKKVQDAQVDVDYAIYYPLDLPYKPLFPTNKKNKDGTSEAQNGSEEPEDADEKKEAERQGDAEMWAKVKQCAEDGTLGALRNGKLTGDTKDDSEKPEGLASTLPSKRKRQKEKPETGDLHGNRRERRAAQAAAKEESDEDSEDGFFE</sequence>
<feature type="compositionally biased region" description="Basic and acidic residues" evidence="10">
    <location>
        <begin position="207"/>
        <end position="228"/>
    </location>
</feature>
<comment type="caution">
    <text evidence="11">The sequence shown here is derived from an EMBL/GenBank/DDBJ whole genome shotgun (WGS) entry which is preliminary data.</text>
</comment>
<reference evidence="11 12" key="1">
    <citation type="journal article" date="2018" name="BMC Genomics">
        <title>Genomic evidence for intraspecific hybridization in a clonal and extremely halotolerant yeast.</title>
        <authorList>
            <person name="Gostincar C."/>
            <person name="Stajich J.E."/>
            <person name="Zupancic J."/>
            <person name="Zalar P."/>
            <person name="Gunde-Cimerman N."/>
        </authorList>
    </citation>
    <scope>NUCLEOTIDE SEQUENCE [LARGE SCALE GENOMIC DNA]</scope>
    <source>
        <strain evidence="11 12">EXF-171</strain>
    </source>
</reference>
<dbReference type="Pfam" id="PF10153">
    <property type="entry name" value="Efg1"/>
    <property type="match status" value="1"/>
</dbReference>
<evidence type="ECO:0000313" key="11">
    <source>
        <dbReference type="EMBL" id="RMY88592.1"/>
    </source>
</evidence>
<dbReference type="GO" id="GO:0005730">
    <property type="term" value="C:nucleolus"/>
    <property type="evidence" value="ECO:0007669"/>
    <property type="project" value="UniProtKB-SubCell"/>
</dbReference>
<keyword evidence="8" id="KW-0539">Nucleus</keyword>
<evidence type="ECO:0000256" key="4">
    <source>
        <dbReference type="ARBA" id="ARBA00018689"/>
    </source>
</evidence>
<keyword evidence="6" id="KW-0698">rRNA processing</keyword>
<evidence type="ECO:0000256" key="2">
    <source>
        <dbReference type="ARBA" id="ARBA00004604"/>
    </source>
</evidence>
<protein>
    <recommendedName>
        <fullName evidence="4">rRNA-processing protein EFG1</fullName>
    </recommendedName>
    <alternativeName>
        <fullName evidence="5">rRNA-processing protein efg1</fullName>
    </alternativeName>
</protein>
<feature type="coiled-coil region" evidence="9">
    <location>
        <begin position="90"/>
        <end position="155"/>
    </location>
</feature>
<dbReference type="InterPro" id="IPR019310">
    <property type="entry name" value="Efg1"/>
</dbReference>
<comment type="subcellular location">
    <subcellularLocation>
        <location evidence="2">Nucleus</location>
        <location evidence="2">Nucleolus</location>
    </subcellularLocation>
</comment>